<dbReference type="PANTHER" id="PTHR28360:SF1">
    <property type="entry name" value="DYNACTIN SUBUNIT 3"/>
    <property type="match status" value="1"/>
</dbReference>
<keyword evidence="2" id="KW-1185">Reference proteome</keyword>
<dbReference type="Proteomes" id="UP001145021">
    <property type="component" value="Unassembled WGS sequence"/>
</dbReference>
<reference evidence="1" key="1">
    <citation type="submission" date="2022-07" db="EMBL/GenBank/DDBJ databases">
        <title>Phylogenomic reconstructions and comparative analyses of Kickxellomycotina fungi.</title>
        <authorList>
            <person name="Reynolds N.K."/>
            <person name="Stajich J.E."/>
            <person name="Barry K."/>
            <person name="Grigoriev I.V."/>
            <person name="Crous P."/>
            <person name="Smith M.E."/>
        </authorList>
    </citation>
    <scope>NUCLEOTIDE SEQUENCE</scope>
    <source>
        <strain evidence="1">NBRC 105413</strain>
    </source>
</reference>
<sequence length="193" mass="21380">MEILVSRLEALERAVYSAEHHTAVRADNNGSSGAGLVEQVLHIERQLGKVLSENSALGTGLQKYEKLRGSIDGDGDLELSRQMLGVNAKTELILLNDSALRILSDLRTIDGLQAKVNQPEYAAAAELLPRIKTSLEPENEQQMAEFKQAVADISSMVDRYHTEIDALSEMFIQWDRILASMERKVTELENASC</sequence>
<gene>
    <name evidence="1" type="ORF">LPJ64_003663</name>
</gene>
<comment type="caution">
    <text evidence="1">The sequence shown here is derived from an EMBL/GenBank/DDBJ whole genome shotgun (WGS) entry which is preliminary data.</text>
</comment>
<dbReference type="EMBL" id="JANBOH010000149">
    <property type="protein sequence ID" value="KAJ1644679.1"/>
    <property type="molecule type" value="Genomic_DNA"/>
</dbReference>
<organism evidence="1 2">
    <name type="scientific">Coemansia asiatica</name>
    <dbReference type="NCBI Taxonomy" id="1052880"/>
    <lineage>
        <taxon>Eukaryota</taxon>
        <taxon>Fungi</taxon>
        <taxon>Fungi incertae sedis</taxon>
        <taxon>Zoopagomycota</taxon>
        <taxon>Kickxellomycotina</taxon>
        <taxon>Kickxellomycetes</taxon>
        <taxon>Kickxellales</taxon>
        <taxon>Kickxellaceae</taxon>
        <taxon>Coemansia</taxon>
    </lineage>
</organism>
<dbReference type="GO" id="GO:0061640">
    <property type="term" value="P:cytoskeleton-dependent cytokinesis"/>
    <property type="evidence" value="ECO:0007669"/>
    <property type="project" value="InterPro"/>
</dbReference>
<evidence type="ECO:0008006" key="3">
    <source>
        <dbReference type="Google" id="ProtNLM"/>
    </source>
</evidence>
<evidence type="ECO:0000313" key="2">
    <source>
        <dbReference type="Proteomes" id="UP001145021"/>
    </source>
</evidence>
<protein>
    <recommendedName>
        <fullName evidence="3">Dynactin subunit 3</fullName>
    </recommendedName>
</protein>
<accession>A0A9W7XHH6</accession>
<proteinExistence type="predicted"/>
<dbReference type="InterPro" id="IPR009991">
    <property type="entry name" value="DCTN3"/>
</dbReference>
<dbReference type="PANTHER" id="PTHR28360">
    <property type="entry name" value="DYNACTIN SUBUNIT 3"/>
    <property type="match status" value="1"/>
</dbReference>
<dbReference type="GO" id="GO:0005869">
    <property type="term" value="C:dynactin complex"/>
    <property type="evidence" value="ECO:0007669"/>
    <property type="project" value="InterPro"/>
</dbReference>
<name>A0A9W7XHH6_9FUNG</name>
<dbReference type="Pfam" id="PF07426">
    <property type="entry name" value="Dynactin_p22"/>
    <property type="match status" value="1"/>
</dbReference>
<dbReference type="AlphaFoldDB" id="A0A9W7XHH6"/>
<evidence type="ECO:0000313" key="1">
    <source>
        <dbReference type="EMBL" id="KAJ1644679.1"/>
    </source>
</evidence>